<dbReference type="AlphaFoldDB" id="A0A7R7IEA6"/>
<evidence type="ECO:0000313" key="2">
    <source>
        <dbReference type="Proteomes" id="UP000595897"/>
    </source>
</evidence>
<proteinExistence type="predicted"/>
<keyword evidence="2" id="KW-1185">Reference proteome</keyword>
<dbReference type="EMBL" id="AP024169">
    <property type="protein sequence ID" value="BCN31909.1"/>
    <property type="molecule type" value="Genomic_DNA"/>
</dbReference>
<sequence length="83" mass="9335">MSQKKKNLCANIISEIESEMKKSKMFTFMKPAIPKEVAEYGYKKMMKGKVVVYHGFFTRMANIGSRIVPLSIGAKFAGVINGR</sequence>
<protein>
    <submittedName>
        <fullName evidence="1">Uncharacterized protein</fullName>
    </submittedName>
</protein>
<dbReference type="KEGG" id="ahb:bsdtb5_32040"/>
<evidence type="ECO:0000313" key="1">
    <source>
        <dbReference type="EMBL" id="BCN31909.1"/>
    </source>
</evidence>
<accession>A0A7R7IEA6</accession>
<organism evidence="1 2">
    <name type="scientific">Anaeromicropila herbilytica</name>
    <dbReference type="NCBI Taxonomy" id="2785025"/>
    <lineage>
        <taxon>Bacteria</taxon>
        <taxon>Bacillati</taxon>
        <taxon>Bacillota</taxon>
        <taxon>Clostridia</taxon>
        <taxon>Lachnospirales</taxon>
        <taxon>Lachnospiraceae</taxon>
        <taxon>Anaeromicropila</taxon>
    </lineage>
</organism>
<reference evidence="1 2" key="1">
    <citation type="submission" date="2020-11" db="EMBL/GenBank/DDBJ databases">
        <title>Draft genome sequencing of a Lachnospiraceae strain isolated from anoxic soil subjected to BSD treatment.</title>
        <authorList>
            <person name="Uek A."/>
            <person name="Tonouchi A."/>
        </authorList>
    </citation>
    <scope>NUCLEOTIDE SEQUENCE [LARGE SCALE GENOMIC DNA]</scope>
    <source>
        <strain evidence="1 2">TB5</strain>
    </source>
</reference>
<name>A0A7R7IEA6_9FIRM</name>
<gene>
    <name evidence="1" type="ORF">bsdtb5_32040</name>
</gene>
<dbReference type="Proteomes" id="UP000595897">
    <property type="component" value="Chromosome"/>
</dbReference>